<dbReference type="PANTHER" id="PTHR33223">
    <property type="entry name" value="CCHC-TYPE DOMAIN-CONTAINING PROTEIN"/>
    <property type="match status" value="1"/>
</dbReference>
<evidence type="ECO:0000313" key="1">
    <source>
        <dbReference type="EMBL" id="CAL1405410.1"/>
    </source>
</evidence>
<keyword evidence="2" id="KW-1185">Reference proteome</keyword>
<dbReference type="AlphaFoldDB" id="A0AAV2G745"/>
<dbReference type="EMBL" id="OZ034821">
    <property type="protein sequence ID" value="CAL1405410.1"/>
    <property type="molecule type" value="Genomic_DNA"/>
</dbReference>
<proteinExistence type="predicted"/>
<evidence type="ECO:0000313" key="2">
    <source>
        <dbReference type="Proteomes" id="UP001497516"/>
    </source>
</evidence>
<reference evidence="1 2" key="1">
    <citation type="submission" date="2024-04" db="EMBL/GenBank/DDBJ databases">
        <authorList>
            <person name="Fracassetti M."/>
        </authorList>
    </citation>
    <scope>NUCLEOTIDE SEQUENCE [LARGE SCALE GENOMIC DNA]</scope>
</reference>
<accession>A0AAV2G745</accession>
<sequence>MLKGYVVFHGRTCECPREHLRRFHELIDGIKINVVPQEAIRLCYFSFTIEGLAKTWLDNRAPWSITTWTDMANKFMICYHPPNLK</sequence>
<dbReference type="Proteomes" id="UP001497516">
    <property type="component" value="Chromosome 8"/>
</dbReference>
<dbReference type="PANTHER" id="PTHR33223:SF6">
    <property type="entry name" value="CCHC-TYPE DOMAIN-CONTAINING PROTEIN"/>
    <property type="match status" value="1"/>
</dbReference>
<name>A0AAV2G745_9ROSI</name>
<evidence type="ECO:0008006" key="3">
    <source>
        <dbReference type="Google" id="ProtNLM"/>
    </source>
</evidence>
<protein>
    <recommendedName>
        <fullName evidence="3">Retrotransposon gag domain-containing protein</fullName>
    </recommendedName>
</protein>
<gene>
    <name evidence="1" type="ORF">LTRI10_LOCUS45196</name>
</gene>
<organism evidence="1 2">
    <name type="scientific">Linum trigynum</name>
    <dbReference type="NCBI Taxonomy" id="586398"/>
    <lineage>
        <taxon>Eukaryota</taxon>
        <taxon>Viridiplantae</taxon>
        <taxon>Streptophyta</taxon>
        <taxon>Embryophyta</taxon>
        <taxon>Tracheophyta</taxon>
        <taxon>Spermatophyta</taxon>
        <taxon>Magnoliopsida</taxon>
        <taxon>eudicotyledons</taxon>
        <taxon>Gunneridae</taxon>
        <taxon>Pentapetalae</taxon>
        <taxon>rosids</taxon>
        <taxon>fabids</taxon>
        <taxon>Malpighiales</taxon>
        <taxon>Linaceae</taxon>
        <taxon>Linum</taxon>
    </lineage>
</organism>